<evidence type="ECO:0000259" key="2">
    <source>
        <dbReference type="Pfam" id="PF04892"/>
    </source>
</evidence>
<keyword evidence="4" id="KW-1185">Reference proteome</keyword>
<dbReference type="EMBL" id="JAWDIS010000001">
    <property type="protein sequence ID" value="MDU0365618.1"/>
    <property type="molecule type" value="Genomic_DNA"/>
</dbReference>
<protein>
    <submittedName>
        <fullName evidence="3">VanZ family protein</fullName>
    </submittedName>
</protein>
<evidence type="ECO:0000313" key="3">
    <source>
        <dbReference type="EMBL" id="MDU0365618.1"/>
    </source>
</evidence>
<feature type="transmembrane region" description="Helical" evidence="1">
    <location>
        <begin position="118"/>
        <end position="139"/>
    </location>
</feature>
<evidence type="ECO:0000313" key="4">
    <source>
        <dbReference type="Proteomes" id="UP001263371"/>
    </source>
</evidence>
<accession>A0ABU3T2R3</accession>
<dbReference type="InterPro" id="IPR006976">
    <property type="entry name" value="VanZ-like"/>
</dbReference>
<sequence length="141" mass="14498">MTDRRAPLLTPARVLGATGVLAVTAALTLAPRSIAWPARSLALDVLDRLPPVWTEVLFGWGVDVAVNIGFFIPLGAAVALLLPLRWAPASVVLGAAVSATIEIAQTVIPGRVPDPSDVVANTAGALIGTVVVVGGRLLARR</sequence>
<keyword evidence="1" id="KW-1133">Transmembrane helix</keyword>
<reference evidence="3 4" key="1">
    <citation type="submission" date="2023-09" db="EMBL/GenBank/DDBJ databases">
        <title>Microbacterium fusihabitans sp. nov., Microbacterium phycihabitans sp. nov., and Microbacterium cervinum sp. nov., isolated from dried seaweeds of beach.</title>
        <authorList>
            <person name="Lee S.D."/>
        </authorList>
    </citation>
    <scope>NUCLEOTIDE SEQUENCE [LARGE SCALE GENOMIC DNA]</scope>
    <source>
        <strain evidence="3 4">KSW4-17</strain>
    </source>
</reference>
<feature type="transmembrane region" description="Helical" evidence="1">
    <location>
        <begin position="64"/>
        <end position="84"/>
    </location>
</feature>
<comment type="caution">
    <text evidence="3">The sequence shown here is derived from an EMBL/GenBank/DDBJ whole genome shotgun (WGS) entry which is preliminary data.</text>
</comment>
<feature type="domain" description="VanZ-like" evidence="2">
    <location>
        <begin position="56"/>
        <end position="132"/>
    </location>
</feature>
<proteinExistence type="predicted"/>
<organism evidence="3 4">
    <name type="scientific">Microbacterium galbum</name>
    <dbReference type="NCBI Taxonomy" id="3075994"/>
    <lineage>
        <taxon>Bacteria</taxon>
        <taxon>Bacillati</taxon>
        <taxon>Actinomycetota</taxon>
        <taxon>Actinomycetes</taxon>
        <taxon>Micrococcales</taxon>
        <taxon>Microbacteriaceae</taxon>
        <taxon>Microbacterium</taxon>
    </lineage>
</organism>
<feature type="transmembrane region" description="Helical" evidence="1">
    <location>
        <begin position="91"/>
        <end position="112"/>
    </location>
</feature>
<name>A0ABU3T2R3_9MICO</name>
<keyword evidence="1" id="KW-0812">Transmembrane</keyword>
<evidence type="ECO:0000256" key="1">
    <source>
        <dbReference type="SAM" id="Phobius"/>
    </source>
</evidence>
<gene>
    <name evidence="3" type="ORF">RWH45_00245</name>
</gene>
<dbReference type="Pfam" id="PF04892">
    <property type="entry name" value="VanZ"/>
    <property type="match status" value="1"/>
</dbReference>
<dbReference type="Proteomes" id="UP001263371">
    <property type="component" value="Unassembled WGS sequence"/>
</dbReference>
<keyword evidence="1" id="KW-0472">Membrane</keyword>
<dbReference type="RefSeq" id="WP_315992939.1">
    <property type="nucleotide sequence ID" value="NZ_JAWDIS010000001.1"/>
</dbReference>